<gene>
    <name evidence="2" type="ORF">NDU88_003012</name>
</gene>
<name>A0AAV7T4B2_PLEWA</name>
<reference evidence="2" key="1">
    <citation type="journal article" date="2022" name="bioRxiv">
        <title>Sequencing and chromosome-scale assembly of the giantPleurodeles waltlgenome.</title>
        <authorList>
            <person name="Brown T."/>
            <person name="Elewa A."/>
            <person name="Iarovenko S."/>
            <person name="Subramanian E."/>
            <person name="Araus A.J."/>
            <person name="Petzold A."/>
            <person name="Susuki M."/>
            <person name="Suzuki K.-i.T."/>
            <person name="Hayashi T."/>
            <person name="Toyoda A."/>
            <person name="Oliveira C."/>
            <person name="Osipova E."/>
            <person name="Leigh N.D."/>
            <person name="Simon A."/>
            <person name="Yun M.H."/>
        </authorList>
    </citation>
    <scope>NUCLEOTIDE SEQUENCE</scope>
    <source>
        <strain evidence="2">20211129_DDA</strain>
        <tissue evidence="2">Liver</tissue>
    </source>
</reference>
<evidence type="ECO:0000313" key="2">
    <source>
        <dbReference type="EMBL" id="KAJ1171141.1"/>
    </source>
</evidence>
<feature type="region of interest" description="Disordered" evidence="1">
    <location>
        <begin position="1"/>
        <end position="73"/>
    </location>
</feature>
<feature type="compositionally biased region" description="Basic and acidic residues" evidence="1">
    <location>
        <begin position="14"/>
        <end position="23"/>
    </location>
</feature>
<dbReference type="Proteomes" id="UP001066276">
    <property type="component" value="Chromosome 4_1"/>
</dbReference>
<dbReference type="AlphaFoldDB" id="A0AAV7T4B2"/>
<comment type="caution">
    <text evidence="2">The sequence shown here is derived from an EMBL/GenBank/DDBJ whole genome shotgun (WGS) entry which is preliminary data.</text>
</comment>
<organism evidence="2 3">
    <name type="scientific">Pleurodeles waltl</name>
    <name type="common">Iberian ribbed newt</name>
    <dbReference type="NCBI Taxonomy" id="8319"/>
    <lineage>
        <taxon>Eukaryota</taxon>
        <taxon>Metazoa</taxon>
        <taxon>Chordata</taxon>
        <taxon>Craniata</taxon>
        <taxon>Vertebrata</taxon>
        <taxon>Euteleostomi</taxon>
        <taxon>Amphibia</taxon>
        <taxon>Batrachia</taxon>
        <taxon>Caudata</taxon>
        <taxon>Salamandroidea</taxon>
        <taxon>Salamandridae</taxon>
        <taxon>Pleurodelinae</taxon>
        <taxon>Pleurodeles</taxon>
    </lineage>
</organism>
<keyword evidence="3" id="KW-1185">Reference proteome</keyword>
<accession>A0AAV7T4B2</accession>
<evidence type="ECO:0000313" key="3">
    <source>
        <dbReference type="Proteomes" id="UP001066276"/>
    </source>
</evidence>
<evidence type="ECO:0000256" key="1">
    <source>
        <dbReference type="SAM" id="MobiDB-lite"/>
    </source>
</evidence>
<protein>
    <submittedName>
        <fullName evidence="2">Uncharacterized protein</fullName>
    </submittedName>
</protein>
<sequence length="110" mass="12432">MRPPQRGPGRNLRKSLESGKTEDDLTDGPGALPSPKTDRGMPKNPPEDETASRHQSRDPAPNAGRPGEDCIEHRNRNVFDLDVMRDLMPLESEREAEAFKLNDLELLWEM</sequence>
<proteinExistence type="predicted"/>
<dbReference type="EMBL" id="JANPWB010000007">
    <property type="protein sequence ID" value="KAJ1171141.1"/>
    <property type="molecule type" value="Genomic_DNA"/>
</dbReference>